<dbReference type="GO" id="GO:0034063">
    <property type="term" value="P:stress granule assembly"/>
    <property type="evidence" value="ECO:0007669"/>
    <property type="project" value="TreeGrafter"/>
</dbReference>
<protein>
    <recommendedName>
        <fullName evidence="2">LsmAD domain-containing protein</fullName>
    </recommendedName>
</protein>
<dbReference type="AlphaFoldDB" id="A0A7S7LES5"/>
<dbReference type="InterPro" id="IPR045117">
    <property type="entry name" value="ATXN2-like"/>
</dbReference>
<reference evidence="3 4" key="1">
    <citation type="submission" date="2019-09" db="EMBL/GenBank/DDBJ databases">
        <title>Consistent, comparative and evidence-based genome assembly and annotation for Cryptosporidium parvum, C. hominis and C. tyzzeri.</title>
        <authorList>
            <person name="Baptista R.P."/>
            <person name="Li Y."/>
            <person name="Sateriale A."/>
            <person name="Ansell B."/>
            <person name="Jex A."/>
            <person name="Sanders M."/>
            <person name="Brooks K."/>
            <person name="Tracey A."/>
            <person name="Berriman M."/>
            <person name="Striepen B."/>
            <person name="Cotton J.A."/>
            <person name="Kissinger J.C."/>
        </authorList>
    </citation>
    <scope>NUCLEOTIDE SEQUENCE [LARGE SCALE GENOMIC DNA]</scope>
    <source>
        <strain evidence="3 4">IOWA-ATCC</strain>
    </source>
</reference>
<gene>
    <name evidence="3" type="ORF">CPATCC_003509</name>
</gene>
<feature type="region of interest" description="Disordered" evidence="1">
    <location>
        <begin position="322"/>
        <end position="349"/>
    </location>
</feature>
<dbReference type="GO" id="GO:0010494">
    <property type="term" value="C:cytoplasmic stress granule"/>
    <property type="evidence" value="ECO:0007669"/>
    <property type="project" value="TreeGrafter"/>
</dbReference>
<dbReference type="EMBL" id="CP044416">
    <property type="protein sequence ID" value="QOY40628.1"/>
    <property type="molecule type" value="Genomic_DNA"/>
</dbReference>
<organism evidence="3 4">
    <name type="scientific">Cryptosporidium parvum</name>
    <dbReference type="NCBI Taxonomy" id="5807"/>
    <lineage>
        <taxon>Eukaryota</taxon>
        <taxon>Sar</taxon>
        <taxon>Alveolata</taxon>
        <taxon>Apicomplexa</taxon>
        <taxon>Conoidasida</taxon>
        <taxon>Coccidia</taxon>
        <taxon>Eucoccidiorida</taxon>
        <taxon>Eimeriorina</taxon>
        <taxon>Cryptosporidiidae</taxon>
        <taxon>Cryptosporidium</taxon>
    </lineage>
</organism>
<accession>A0A7S7LES5</accession>
<evidence type="ECO:0000313" key="4">
    <source>
        <dbReference type="Proteomes" id="UP000593906"/>
    </source>
</evidence>
<evidence type="ECO:0000259" key="2">
    <source>
        <dbReference type="SMART" id="SM01272"/>
    </source>
</evidence>
<feature type="domain" description="LsmAD" evidence="2">
    <location>
        <begin position="236"/>
        <end position="297"/>
    </location>
</feature>
<proteinExistence type="predicted"/>
<feature type="compositionally biased region" description="Basic and acidic residues" evidence="1">
    <location>
        <begin position="325"/>
        <end position="343"/>
    </location>
</feature>
<sequence>MDSNEPNIKVLRNQSKNSKISNGKSSSMMNKSFNQYNIKKKNNKPFQRNYESNSIQARSGLISDRIANAEVTNGNSTEFAVFILVLIGSEVELKLIDNRVYHGIFHSISKKEGSNEQFVCIRFCRRIHELYSNELSKPIEDYCMFPLGSVYRLSTTNTNGIPTRFDSVSGELKGNKICGINAFRTDNEISHDDRHVHERILKPWMSEDHSSDIIEDILGSEPIDRWDQFEENLNKFGIQGTFDENLYTTPLDYNEISEEEKRKAEILASEIEMEQKNASVNNFENDEEMNFSSVHRDITEQSNSNKGVNSKLQNESVYELNQPKTNDEHSEATEELSNKDSLSKSRKSKFSFNPNAKEFLPRAISNNSKMCGDRLDKFDNIRTNEVANNSNEYQNDNYHYSQKGVHYDHSNRHFQRHYDNQLSQTHRDLSIVNSVQSKGAQFIDGLRNEVINDMSVNQISYDEYYSLNTHRPDYVESKRIGSQYPEFSYDVSNTQTVYYYAPESEDIQSSGYYMSDYNTGKWSNYSMHNQYYIPSNNSEVYNHYCNYQGRGAYY</sequence>
<dbReference type="Pfam" id="PF06741">
    <property type="entry name" value="LsmAD"/>
    <property type="match status" value="1"/>
</dbReference>
<evidence type="ECO:0000313" key="3">
    <source>
        <dbReference type="EMBL" id="QOY40628.1"/>
    </source>
</evidence>
<name>A0A7S7LES5_CRYPV</name>
<dbReference type="VEuPathDB" id="CryptoDB:CPATCC_0008910"/>
<dbReference type="PANTHER" id="PTHR12854:SF7">
    <property type="entry name" value="ATAXIN-2 HOMOLOG"/>
    <property type="match status" value="1"/>
</dbReference>
<evidence type="ECO:0000256" key="1">
    <source>
        <dbReference type="SAM" id="MobiDB-lite"/>
    </source>
</evidence>
<dbReference type="SMART" id="SM01272">
    <property type="entry name" value="LsmAD"/>
    <property type="match status" value="1"/>
</dbReference>
<dbReference type="GO" id="GO:0003729">
    <property type="term" value="F:mRNA binding"/>
    <property type="evidence" value="ECO:0007669"/>
    <property type="project" value="TreeGrafter"/>
</dbReference>
<dbReference type="InterPro" id="IPR009604">
    <property type="entry name" value="LsmAD_domain"/>
</dbReference>
<dbReference type="Proteomes" id="UP000593906">
    <property type="component" value="Chromosome 7"/>
</dbReference>
<dbReference type="PANTHER" id="PTHR12854">
    <property type="entry name" value="ATAXIN 2-RELATED"/>
    <property type="match status" value="1"/>
</dbReference>